<dbReference type="PANTHER" id="PTHR42770:SF7">
    <property type="entry name" value="MEMBRANE PROTEIN"/>
    <property type="match status" value="1"/>
</dbReference>
<keyword evidence="3 6" id="KW-0812">Transmembrane</keyword>
<feature type="transmembrane region" description="Helical" evidence="6">
    <location>
        <begin position="279"/>
        <end position="298"/>
    </location>
</feature>
<feature type="transmembrane region" description="Helical" evidence="6">
    <location>
        <begin position="109"/>
        <end position="132"/>
    </location>
</feature>
<dbReference type="PIRSF" id="PIRSF006060">
    <property type="entry name" value="AA_transporter"/>
    <property type="match status" value="1"/>
</dbReference>
<feature type="transmembrane region" description="Helical" evidence="6">
    <location>
        <begin position="402"/>
        <end position="420"/>
    </location>
</feature>
<gene>
    <name evidence="7" type="ORF">JOF46_004480</name>
</gene>
<keyword evidence="5 6" id="KW-0472">Membrane</keyword>
<dbReference type="RefSeq" id="WP_209912250.1">
    <property type="nucleotide sequence ID" value="NZ_BAAAMI010000027.1"/>
</dbReference>
<feature type="transmembrane region" description="Helical" evidence="6">
    <location>
        <begin position="38"/>
        <end position="59"/>
    </location>
</feature>
<feature type="transmembrane region" description="Helical" evidence="6">
    <location>
        <begin position="65"/>
        <end position="88"/>
    </location>
</feature>
<keyword evidence="4 6" id="KW-1133">Transmembrane helix</keyword>
<sequence length="469" mass="49716">MASLSSPGTQGTESVPAALARNQDNLKRTIGLSGAMSISVNQILGGGIVSLTGVAIAMTGGGVPIAYVLAVIVVIISSVPYAALAAAYPTVGGIYTWPATLIHPRVGFLLAWLMVLGRTSLSLYGLAAGAYLNAVNPWFNPVWVAVSLVTIFFLANIAGSLFSARLGVVFMVTMLAGFLVFAFYGMSKVNWEIYPEVMPEGLVPLLSAAALLSFATGGAFGVAELGREMKNPGRDIPLAMIGGTGLVGVLYVLVALPAVGVLPISEVAGQPLSTVAAEFLPHGLWLFFILAGAMVALISTMNSEFSWGPKGLLAASDDGWLPRKMGAVNKRFGTPHWLLLILYFLGVIPAMVGVDISMIGTAASVFVQVMFMVIVICSLIMRHKMPQLHETAPFKLNKGLHYTIAVVAVLLSAYQGYLLLDYFDARAWIACAVWVGVGVIISIARYPVVKRTLQERAHALRETTTPTMD</sequence>
<feature type="transmembrane region" description="Helical" evidence="6">
    <location>
        <begin position="358"/>
        <end position="381"/>
    </location>
</feature>
<evidence type="ECO:0000256" key="6">
    <source>
        <dbReference type="SAM" id="Phobius"/>
    </source>
</evidence>
<feature type="transmembrane region" description="Helical" evidence="6">
    <location>
        <begin position="205"/>
        <end position="226"/>
    </location>
</feature>
<comment type="caution">
    <text evidence="7">The sequence shown here is derived from an EMBL/GenBank/DDBJ whole genome shotgun (WGS) entry which is preliminary data.</text>
</comment>
<evidence type="ECO:0000313" key="7">
    <source>
        <dbReference type="EMBL" id="MBP2376491.1"/>
    </source>
</evidence>
<evidence type="ECO:0000256" key="1">
    <source>
        <dbReference type="ARBA" id="ARBA00004651"/>
    </source>
</evidence>
<comment type="subcellular location">
    <subcellularLocation>
        <location evidence="1">Cell membrane</location>
        <topology evidence="1">Multi-pass membrane protein</topology>
    </subcellularLocation>
</comment>
<evidence type="ECO:0000256" key="4">
    <source>
        <dbReference type="ARBA" id="ARBA00022989"/>
    </source>
</evidence>
<evidence type="ECO:0000256" key="5">
    <source>
        <dbReference type="ARBA" id="ARBA00023136"/>
    </source>
</evidence>
<dbReference type="Gene3D" id="1.20.1740.10">
    <property type="entry name" value="Amino acid/polyamine transporter I"/>
    <property type="match status" value="1"/>
</dbReference>
<evidence type="ECO:0000256" key="2">
    <source>
        <dbReference type="ARBA" id="ARBA00022475"/>
    </source>
</evidence>
<feature type="transmembrane region" description="Helical" evidence="6">
    <location>
        <begin position="332"/>
        <end position="352"/>
    </location>
</feature>
<dbReference type="InterPro" id="IPR050367">
    <property type="entry name" value="APC_superfamily"/>
</dbReference>
<feature type="transmembrane region" description="Helical" evidence="6">
    <location>
        <begin position="166"/>
        <end position="185"/>
    </location>
</feature>
<evidence type="ECO:0000256" key="3">
    <source>
        <dbReference type="ARBA" id="ARBA00022692"/>
    </source>
</evidence>
<proteinExistence type="predicted"/>
<dbReference type="PANTHER" id="PTHR42770">
    <property type="entry name" value="AMINO ACID TRANSPORTER-RELATED"/>
    <property type="match status" value="1"/>
</dbReference>
<dbReference type="Pfam" id="PF13520">
    <property type="entry name" value="AA_permease_2"/>
    <property type="match status" value="1"/>
</dbReference>
<feature type="transmembrane region" description="Helical" evidence="6">
    <location>
        <begin position="138"/>
        <end position="159"/>
    </location>
</feature>
<name>A0ABS4WJW0_9MICC</name>
<organism evidence="7 8">
    <name type="scientific">Paeniglutamicibacter psychrophenolicus</name>
    <dbReference type="NCBI Taxonomy" id="257454"/>
    <lineage>
        <taxon>Bacteria</taxon>
        <taxon>Bacillati</taxon>
        <taxon>Actinomycetota</taxon>
        <taxon>Actinomycetes</taxon>
        <taxon>Micrococcales</taxon>
        <taxon>Micrococcaceae</taxon>
        <taxon>Paeniglutamicibacter</taxon>
    </lineage>
</organism>
<evidence type="ECO:0000313" key="8">
    <source>
        <dbReference type="Proteomes" id="UP000766570"/>
    </source>
</evidence>
<feature type="transmembrane region" description="Helical" evidence="6">
    <location>
        <begin position="426"/>
        <end position="446"/>
    </location>
</feature>
<dbReference type="EMBL" id="JAGIOE010000002">
    <property type="protein sequence ID" value="MBP2376491.1"/>
    <property type="molecule type" value="Genomic_DNA"/>
</dbReference>
<keyword evidence="2" id="KW-1003">Cell membrane</keyword>
<dbReference type="Proteomes" id="UP000766570">
    <property type="component" value="Unassembled WGS sequence"/>
</dbReference>
<keyword evidence="8" id="KW-1185">Reference proteome</keyword>
<protein>
    <submittedName>
        <fullName evidence="7">APA family basic amino acid/polyamine antiporter</fullName>
    </submittedName>
</protein>
<feature type="transmembrane region" description="Helical" evidence="6">
    <location>
        <begin position="238"/>
        <end position="259"/>
    </location>
</feature>
<accession>A0ABS4WJW0</accession>
<reference evidence="7 8" key="1">
    <citation type="submission" date="2021-03" db="EMBL/GenBank/DDBJ databases">
        <title>Sequencing the genomes of 1000 actinobacteria strains.</title>
        <authorList>
            <person name="Klenk H.-P."/>
        </authorList>
    </citation>
    <scope>NUCLEOTIDE SEQUENCE [LARGE SCALE GENOMIC DNA]</scope>
    <source>
        <strain evidence="7 8">DSM 15454</strain>
    </source>
</reference>
<dbReference type="InterPro" id="IPR002293">
    <property type="entry name" value="AA/rel_permease1"/>
</dbReference>